<dbReference type="AlphaFoldDB" id="A0A017RUB9"/>
<proteinExistence type="predicted"/>
<dbReference type="Proteomes" id="UP000019681">
    <property type="component" value="Unassembled WGS sequence"/>
</dbReference>
<sequence>MSENNLIKCKLLKKEIAAGLCQDIFSVSCKLIKREAVKEIDGYTQEQIEKACESCPYTD</sequence>
<evidence type="ECO:0000313" key="1">
    <source>
        <dbReference type="EMBL" id="EYE88277.1"/>
    </source>
</evidence>
<gene>
    <name evidence="1" type="ORF">Q428_08740</name>
</gene>
<dbReference type="STRING" id="1403537.Q428_08740"/>
<comment type="caution">
    <text evidence="1">The sequence shown here is derived from an EMBL/GenBank/DDBJ whole genome shotgun (WGS) entry which is preliminary data.</text>
</comment>
<organism evidence="1 2">
    <name type="scientific">Fervidicella metallireducens AeB</name>
    <dbReference type="NCBI Taxonomy" id="1403537"/>
    <lineage>
        <taxon>Bacteria</taxon>
        <taxon>Bacillati</taxon>
        <taxon>Bacillota</taxon>
        <taxon>Clostridia</taxon>
        <taxon>Eubacteriales</taxon>
        <taxon>Clostridiaceae</taxon>
        <taxon>Fervidicella</taxon>
    </lineage>
</organism>
<name>A0A017RUB9_9CLOT</name>
<dbReference type="RefSeq" id="WP_035379984.1">
    <property type="nucleotide sequence ID" value="NZ_AZQP01000024.1"/>
</dbReference>
<reference evidence="1 2" key="1">
    <citation type="journal article" date="2014" name="Genome Announc.">
        <title>Draft Genome Sequence of Fervidicella metallireducens Strain AeBT, an Iron-Reducing Thermoanaerobe from the Great Artesian Basin.</title>
        <authorList>
            <person name="Patel B.K."/>
        </authorList>
    </citation>
    <scope>NUCLEOTIDE SEQUENCE [LARGE SCALE GENOMIC DNA]</scope>
    <source>
        <strain evidence="1 2">AeB</strain>
    </source>
</reference>
<accession>A0A017RUB9</accession>
<keyword evidence="2" id="KW-1185">Reference proteome</keyword>
<evidence type="ECO:0000313" key="2">
    <source>
        <dbReference type="Proteomes" id="UP000019681"/>
    </source>
</evidence>
<dbReference type="EMBL" id="AZQP01000024">
    <property type="protein sequence ID" value="EYE88277.1"/>
    <property type="molecule type" value="Genomic_DNA"/>
</dbReference>
<protein>
    <submittedName>
        <fullName evidence="1">Uncharacterized protein</fullName>
    </submittedName>
</protein>